<evidence type="ECO:0000313" key="2">
    <source>
        <dbReference type="EMBL" id="GIF76213.1"/>
    </source>
</evidence>
<name>A0ABQ4CY35_9ACTN</name>
<dbReference type="Proteomes" id="UP000604117">
    <property type="component" value="Unassembled WGS sequence"/>
</dbReference>
<organism evidence="2 3">
    <name type="scientific">Asanoa siamensis</name>
    <dbReference type="NCBI Taxonomy" id="926357"/>
    <lineage>
        <taxon>Bacteria</taxon>
        <taxon>Bacillati</taxon>
        <taxon>Actinomycetota</taxon>
        <taxon>Actinomycetes</taxon>
        <taxon>Micromonosporales</taxon>
        <taxon>Micromonosporaceae</taxon>
        <taxon>Asanoa</taxon>
    </lineage>
</organism>
<protein>
    <submittedName>
        <fullName evidence="2">Uncharacterized protein</fullName>
    </submittedName>
</protein>
<gene>
    <name evidence="2" type="ORF">Asi02nite_57310</name>
</gene>
<proteinExistence type="predicted"/>
<comment type="caution">
    <text evidence="2">The sequence shown here is derived from an EMBL/GenBank/DDBJ whole genome shotgun (WGS) entry which is preliminary data.</text>
</comment>
<evidence type="ECO:0000256" key="1">
    <source>
        <dbReference type="SAM" id="MobiDB-lite"/>
    </source>
</evidence>
<keyword evidence="3" id="KW-1185">Reference proteome</keyword>
<reference evidence="2 3" key="1">
    <citation type="submission" date="2021-01" db="EMBL/GenBank/DDBJ databases">
        <title>Whole genome shotgun sequence of Asanoa siamensis NBRC 107932.</title>
        <authorList>
            <person name="Komaki H."/>
            <person name="Tamura T."/>
        </authorList>
    </citation>
    <scope>NUCLEOTIDE SEQUENCE [LARGE SCALE GENOMIC DNA]</scope>
    <source>
        <strain evidence="2 3">NBRC 107932</strain>
    </source>
</reference>
<feature type="region of interest" description="Disordered" evidence="1">
    <location>
        <begin position="262"/>
        <end position="300"/>
    </location>
</feature>
<sequence length="300" mass="32431">MTTTTGEPATHTHSHPTTSRKVIAAADLAAAQDGPAAITPPGPGQSYCDIEALPDGVRVRCRRVPLEPGIVLTHDQWVELRSRLVRGELPDFAVELRNSWVTRIAPPGQEHHALYLWRDEIAALAHELRTGHRAQAAHTTERSIADGAAEGRTPRRWGSSPAAAAAPTPRVNVTHAVTDKPAPDGPSHQDAGPAALNLSLAQAELLTAIDTHTHARIVDRIVRVGGRRYSMRDLYTLRTAKLIKPSRDGRGLRDRKRFEITERGAAEARHRTAHIGHATSPPTEAGSNANQRSSTDGTGR</sequence>
<dbReference type="EMBL" id="BONE01000055">
    <property type="protein sequence ID" value="GIF76213.1"/>
    <property type="molecule type" value="Genomic_DNA"/>
</dbReference>
<feature type="region of interest" description="Disordered" evidence="1">
    <location>
        <begin position="133"/>
        <end position="193"/>
    </location>
</feature>
<evidence type="ECO:0000313" key="3">
    <source>
        <dbReference type="Proteomes" id="UP000604117"/>
    </source>
</evidence>
<dbReference type="RefSeq" id="WP_203717090.1">
    <property type="nucleotide sequence ID" value="NZ_BONE01000055.1"/>
</dbReference>
<accession>A0ABQ4CY35</accession>
<feature type="compositionally biased region" description="Polar residues" evidence="1">
    <location>
        <begin position="280"/>
        <end position="300"/>
    </location>
</feature>